<gene>
    <name evidence="2" type="ORF">Tcan_05541</name>
</gene>
<feature type="non-terminal residue" evidence="2">
    <location>
        <position position="1"/>
    </location>
</feature>
<evidence type="ECO:0000256" key="1">
    <source>
        <dbReference type="SAM" id="MobiDB-lite"/>
    </source>
</evidence>
<organism evidence="2 3">
    <name type="scientific">Toxocara canis</name>
    <name type="common">Canine roundworm</name>
    <dbReference type="NCBI Taxonomy" id="6265"/>
    <lineage>
        <taxon>Eukaryota</taxon>
        <taxon>Metazoa</taxon>
        <taxon>Ecdysozoa</taxon>
        <taxon>Nematoda</taxon>
        <taxon>Chromadorea</taxon>
        <taxon>Rhabditida</taxon>
        <taxon>Spirurina</taxon>
        <taxon>Ascaridomorpha</taxon>
        <taxon>Ascaridoidea</taxon>
        <taxon>Toxocaridae</taxon>
        <taxon>Toxocara</taxon>
    </lineage>
</organism>
<protein>
    <submittedName>
        <fullName evidence="2">Uncharacterized protein</fullName>
    </submittedName>
</protein>
<keyword evidence="3" id="KW-1185">Reference proteome</keyword>
<feature type="compositionally biased region" description="Basic and acidic residues" evidence="1">
    <location>
        <begin position="47"/>
        <end position="61"/>
    </location>
</feature>
<reference evidence="2 3" key="1">
    <citation type="submission" date="2014-11" db="EMBL/GenBank/DDBJ databases">
        <title>Genetic blueprint of the zoonotic pathogen Toxocara canis.</title>
        <authorList>
            <person name="Zhu X.-Q."/>
            <person name="Korhonen P.K."/>
            <person name="Cai H."/>
            <person name="Young N.D."/>
            <person name="Nejsum P."/>
            <person name="von Samson-Himmelstjerna G."/>
            <person name="Boag P.R."/>
            <person name="Tan P."/>
            <person name="Li Q."/>
            <person name="Min J."/>
            <person name="Yang Y."/>
            <person name="Wang X."/>
            <person name="Fang X."/>
            <person name="Hall R.S."/>
            <person name="Hofmann A."/>
            <person name="Sternberg P.W."/>
            <person name="Jex A.R."/>
            <person name="Gasser R.B."/>
        </authorList>
    </citation>
    <scope>NUCLEOTIDE SEQUENCE [LARGE SCALE GENOMIC DNA]</scope>
    <source>
        <strain evidence="2">PN_DK_2014</strain>
    </source>
</reference>
<dbReference type="EMBL" id="JPKZ01002143">
    <property type="protein sequence ID" value="KHN78245.1"/>
    <property type="molecule type" value="Genomic_DNA"/>
</dbReference>
<dbReference type="Proteomes" id="UP000031036">
    <property type="component" value="Unassembled WGS sequence"/>
</dbReference>
<proteinExistence type="predicted"/>
<accession>A0A0B2VB92</accession>
<dbReference type="AlphaFoldDB" id="A0A0B2VB92"/>
<name>A0A0B2VB92_TOXCA</name>
<sequence length="75" mass="8795">QELKIARRKSQWRNRLEEYNRRVNRKVSRMLASKEGAEEALVTEEVAQERKDEKRSAEEGNRPLTSKCPVQQAVV</sequence>
<evidence type="ECO:0000313" key="3">
    <source>
        <dbReference type="Proteomes" id="UP000031036"/>
    </source>
</evidence>
<evidence type="ECO:0000313" key="2">
    <source>
        <dbReference type="EMBL" id="KHN78245.1"/>
    </source>
</evidence>
<feature type="region of interest" description="Disordered" evidence="1">
    <location>
        <begin position="33"/>
        <end position="75"/>
    </location>
</feature>
<comment type="caution">
    <text evidence="2">The sequence shown here is derived from an EMBL/GenBank/DDBJ whole genome shotgun (WGS) entry which is preliminary data.</text>
</comment>